<dbReference type="Gene3D" id="3.90.1300.10">
    <property type="entry name" value="Amidase signature (AS) domain"/>
    <property type="match status" value="1"/>
</dbReference>
<dbReference type="PANTHER" id="PTHR11552">
    <property type="entry name" value="GLUCOSE-METHANOL-CHOLINE GMC OXIDOREDUCTASE"/>
    <property type="match status" value="1"/>
</dbReference>
<proteinExistence type="inferred from homology"/>
<sequence length="669" mass="73813">MIILLEENKTTSAQIVEEYLAQIDRYEPALNALISPAPREKVLKIAKARDEERQKGQIRGPFHGIPIILKNSFVTASELGMNTTAGSYSFLGAKVSKNGGITQWLIDAGLIILGKANMTVILEERDDKKEKVATGVEVVGGEKYFASREVIVSAGAYRTPQVLMLSGIGPAELVNHNITQLVDAPEFGRNLHDHFSFVRWWKLRHPEQGFLSVLVEALKADGESESALGAHPYLAPDSCHAEIVIVYAPAGAAIAGADIPMDGTHIASAILGMVPTSRGCVTIASADARTPPLIDPNYYSTEVDRAILRAAIRQTTHVLSETPEGKEMIECEAPHPGFFPLRPDSTDEEIDAQVKQGGHILSSSWLCVNGKHPDSAHEQVQSSLWKFYLPEDPRPHGLLIDAVVEDMPWTADFRVIPTPKKEVHLIRPEGANWQEKCAEIIERQAEIAREKGVFPKFGKKRHEQFPIVGAKFTVGIDRSFFSYLGIIGRGVHMTAYTRTESGLKFWIPQRQFHKAYGGLLDNTVAGGMAIGEQPLECLIREASEEAAMPEDLVRKNVRAAGTVNWITISDERSGGHPGLINPGVLYVYDLEVDSDMIFKVVDDDVYAFHLMDTDEVKEAMLNGKFKPASASVLVDFFVRHGLITAEDEEDYPEIVSRLHRKLPLATTPH</sequence>
<dbReference type="AlphaFoldDB" id="A0AAN5BNK3"/>
<dbReference type="InterPro" id="IPR036928">
    <property type="entry name" value="AS_sf"/>
</dbReference>
<accession>A0AAN5BNK3</accession>
<dbReference type="SUPFAM" id="SSF54373">
    <property type="entry name" value="FAD-linked reductases, C-terminal domain"/>
    <property type="match status" value="1"/>
</dbReference>
<dbReference type="SUPFAM" id="SSF75304">
    <property type="entry name" value="Amidase signature (AS) enzymes"/>
    <property type="match status" value="1"/>
</dbReference>
<dbReference type="SUPFAM" id="SSF51905">
    <property type="entry name" value="FAD/NAD(P)-binding domain"/>
    <property type="match status" value="1"/>
</dbReference>
<dbReference type="PROSITE" id="PS00624">
    <property type="entry name" value="GMC_OXRED_2"/>
    <property type="match status" value="1"/>
</dbReference>
<organism evidence="3 4">
    <name type="scientific">Aspergillus oryzae</name>
    <name type="common">Yellow koji mold</name>
    <dbReference type="NCBI Taxonomy" id="5062"/>
    <lineage>
        <taxon>Eukaryota</taxon>
        <taxon>Fungi</taxon>
        <taxon>Dikarya</taxon>
        <taxon>Ascomycota</taxon>
        <taxon>Pezizomycotina</taxon>
        <taxon>Eurotiomycetes</taxon>
        <taxon>Eurotiomycetidae</taxon>
        <taxon>Eurotiales</taxon>
        <taxon>Aspergillaceae</taxon>
        <taxon>Aspergillus</taxon>
        <taxon>Aspergillus subgen. Circumdati</taxon>
    </lineage>
</organism>
<comment type="similarity">
    <text evidence="1">Belongs to the GMC oxidoreductase family.</text>
</comment>
<dbReference type="EMBL" id="BSYA01000012">
    <property type="protein sequence ID" value="GMG24605.1"/>
    <property type="molecule type" value="Genomic_DNA"/>
</dbReference>
<dbReference type="Gene3D" id="3.90.79.10">
    <property type="entry name" value="Nucleoside Triphosphate Pyrophosphohydrolase"/>
    <property type="match status" value="1"/>
</dbReference>
<reference evidence="3" key="1">
    <citation type="submission" date="2023-04" db="EMBL/GenBank/DDBJ databases">
        <title>Aspergillus oryzae NBRC 4228.</title>
        <authorList>
            <person name="Ichikawa N."/>
            <person name="Sato H."/>
            <person name="Tonouchi N."/>
        </authorList>
    </citation>
    <scope>NUCLEOTIDE SEQUENCE</scope>
    <source>
        <strain evidence="3">NBRC 4228</strain>
    </source>
</reference>
<evidence type="ECO:0000256" key="1">
    <source>
        <dbReference type="ARBA" id="ARBA00010790"/>
    </source>
</evidence>
<protein>
    <submittedName>
        <fullName evidence="3">Unnamed protein product</fullName>
    </submittedName>
</protein>
<dbReference type="Pfam" id="PF05199">
    <property type="entry name" value="GMC_oxred_C"/>
    <property type="match status" value="1"/>
</dbReference>
<dbReference type="FunFam" id="3.90.79.10:FF:000019">
    <property type="entry name" value="Thiamin pyrophosphokinase, putative"/>
    <property type="match status" value="1"/>
</dbReference>
<evidence type="ECO:0000313" key="4">
    <source>
        <dbReference type="Proteomes" id="UP001165205"/>
    </source>
</evidence>
<dbReference type="GO" id="GO:0044715">
    <property type="term" value="F:8-oxo-dGDP phosphatase activity"/>
    <property type="evidence" value="ECO:0007669"/>
    <property type="project" value="UniProtKB-ARBA"/>
</dbReference>
<name>A0AAN5BNK3_ASPOZ</name>
<dbReference type="CDD" id="cd03676">
    <property type="entry name" value="NUDIX_Tnr3_like"/>
    <property type="match status" value="1"/>
</dbReference>
<evidence type="ECO:0000313" key="3">
    <source>
        <dbReference type="EMBL" id="GMG24605.1"/>
    </source>
</evidence>
<dbReference type="Gene3D" id="3.30.560.10">
    <property type="entry name" value="Glucose Oxidase, domain 3"/>
    <property type="match status" value="1"/>
</dbReference>
<dbReference type="Pfam" id="PF01425">
    <property type="entry name" value="Amidase"/>
    <property type="match status" value="1"/>
</dbReference>
<feature type="domain" description="Nudix hydrolase" evidence="2">
    <location>
        <begin position="486"/>
        <end position="633"/>
    </location>
</feature>
<evidence type="ECO:0000259" key="2">
    <source>
        <dbReference type="PROSITE" id="PS51462"/>
    </source>
</evidence>
<dbReference type="InterPro" id="IPR036188">
    <property type="entry name" value="FAD/NAD-bd_sf"/>
</dbReference>
<dbReference type="InterPro" id="IPR000086">
    <property type="entry name" value="NUDIX_hydrolase_dom"/>
</dbReference>
<dbReference type="SUPFAM" id="SSF55811">
    <property type="entry name" value="Nudix"/>
    <property type="match status" value="1"/>
</dbReference>
<dbReference type="InterPro" id="IPR012132">
    <property type="entry name" value="GMC_OxRdtase"/>
</dbReference>
<gene>
    <name evidence="3" type="ORF">Aory04_000181700</name>
</gene>
<dbReference type="Pfam" id="PF00293">
    <property type="entry name" value="NUDIX"/>
    <property type="match status" value="1"/>
</dbReference>
<dbReference type="PANTHER" id="PTHR11552:SF123">
    <property type="entry name" value="GMC OXIDOREDUCTASE (AFU_ORTHOLOGUE AFUA_2G01770)-RELATED"/>
    <property type="match status" value="1"/>
</dbReference>
<dbReference type="InterPro" id="IPR007867">
    <property type="entry name" value="GMC_OxRtase_C"/>
</dbReference>
<comment type="caution">
    <text evidence="3">The sequence shown here is derived from an EMBL/GenBank/DDBJ whole genome shotgun (WGS) entry which is preliminary data.</text>
</comment>
<dbReference type="InterPro" id="IPR015797">
    <property type="entry name" value="NUDIX_hydrolase-like_dom_sf"/>
</dbReference>
<dbReference type="Proteomes" id="UP001165205">
    <property type="component" value="Unassembled WGS sequence"/>
</dbReference>
<dbReference type="PROSITE" id="PS51462">
    <property type="entry name" value="NUDIX"/>
    <property type="match status" value="1"/>
</dbReference>
<dbReference type="GO" id="GO:0050660">
    <property type="term" value="F:flavin adenine dinucleotide binding"/>
    <property type="evidence" value="ECO:0007669"/>
    <property type="project" value="InterPro"/>
</dbReference>
<dbReference type="InterPro" id="IPR023631">
    <property type="entry name" value="Amidase_dom"/>
</dbReference>
<dbReference type="GO" id="GO:0016614">
    <property type="term" value="F:oxidoreductase activity, acting on CH-OH group of donors"/>
    <property type="evidence" value="ECO:0007669"/>
    <property type="project" value="InterPro"/>
</dbReference>
<dbReference type="InterPro" id="IPR000172">
    <property type="entry name" value="GMC_OxRdtase_N"/>
</dbReference>